<proteinExistence type="predicted"/>
<dbReference type="AlphaFoldDB" id="Q97HB6"/>
<protein>
    <submittedName>
        <fullName evidence="1">Uncharacterized protein</fullName>
    </submittedName>
</protein>
<dbReference type="EMBL" id="AE001437">
    <property type="protein sequence ID" value="AAK80055.1"/>
    <property type="molecule type" value="Genomic_DNA"/>
</dbReference>
<sequence length="129" mass="15141">MRNKMLIFSVLICLLFFLSMLNIEKYNENYKNKSVNIIKIAKVKKQSLSYEKILHKLNGYDEVTVDDIKEDDKNTDCINVDISFPFSKDRLIKIINNFKKDDSISGIDNIVVNNKDNNKDCKIQLKFNR</sequence>
<accession>Q97HB6</accession>
<name>Q97HB6_CLOAB</name>
<dbReference type="Proteomes" id="UP000000814">
    <property type="component" value="Chromosome"/>
</dbReference>
<dbReference type="GeneID" id="44998578"/>
<dbReference type="KEGG" id="cac:CA_C2096"/>
<dbReference type="STRING" id="272562.CA_C2096"/>
<organism evidence="1 2">
    <name type="scientific">Clostridium acetobutylicum (strain ATCC 824 / DSM 792 / JCM 1419 / IAM 19013 / LMG 5710 / NBRC 13948 / NRRL B-527 / VKM B-1787 / 2291 / W)</name>
    <dbReference type="NCBI Taxonomy" id="272562"/>
    <lineage>
        <taxon>Bacteria</taxon>
        <taxon>Bacillati</taxon>
        <taxon>Bacillota</taxon>
        <taxon>Clostridia</taxon>
        <taxon>Eubacteriales</taxon>
        <taxon>Clostridiaceae</taxon>
        <taxon>Clostridium</taxon>
    </lineage>
</organism>
<evidence type="ECO:0000313" key="2">
    <source>
        <dbReference type="Proteomes" id="UP000000814"/>
    </source>
</evidence>
<dbReference type="RefSeq" id="WP_010965396.1">
    <property type="nucleotide sequence ID" value="NC_003030.1"/>
</dbReference>
<reference evidence="1 2" key="1">
    <citation type="journal article" date="2001" name="J. Bacteriol.">
        <title>Genome sequence and comparative analysis of the solvent-producing bacterium Clostridium acetobutylicum.</title>
        <authorList>
            <person name="Nolling J."/>
            <person name="Breton G."/>
            <person name="Omelchenko M.V."/>
            <person name="Makarova K.S."/>
            <person name="Zeng Q."/>
            <person name="Gibson R."/>
            <person name="Lee H.M."/>
            <person name="Dubois J."/>
            <person name="Qiu D."/>
            <person name="Hitti J."/>
            <person name="Wolf Y.I."/>
            <person name="Tatusov R.L."/>
            <person name="Sabathe F."/>
            <person name="Doucette-Stamm L."/>
            <person name="Soucaille P."/>
            <person name="Daly M.J."/>
            <person name="Bennett G.N."/>
            <person name="Koonin E.V."/>
            <person name="Smith D.R."/>
        </authorList>
    </citation>
    <scope>NUCLEOTIDE SEQUENCE [LARGE SCALE GENOMIC DNA]</scope>
    <source>
        <strain evidence="2">ATCC 824 / DSM 792 / JCM 1419 / LMG 5710 / VKM B-1787</strain>
    </source>
</reference>
<evidence type="ECO:0000313" key="1">
    <source>
        <dbReference type="EMBL" id="AAK80055.1"/>
    </source>
</evidence>
<keyword evidence="2" id="KW-1185">Reference proteome</keyword>
<gene>
    <name evidence="1" type="ordered locus">CA_C2096</name>
</gene>
<dbReference type="PIR" id="D97158">
    <property type="entry name" value="D97158"/>
</dbReference>
<dbReference type="HOGENOM" id="CLU_1944948_0_0_9"/>
<dbReference type="PATRIC" id="fig|272562.8.peg.2299"/>